<dbReference type="KEGG" id="pib:BBD41_00135"/>
<evidence type="ECO:0000256" key="2">
    <source>
        <dbReference type="RuleBase" id="RU004447"/>
    </source>
</evidence>
<dbReference type="Gene3D" id="3.30.830.10">
    <property type="entry name" value="Metalloenzyme, LuxS/M16 peptidase-like"/>
    <property type="match status" value="4"/>
</dbReference>
<dbReference type="SUPFAM" id="SSF63411">
    <property type="entry name" value="LuxS/MPP-like metallohydrolase"/>
    <property type="match status" value="4"/>
</dbReference>
<organism evidence="4">
    <name type="scientific">Paenibacillus ihbetae</name>
    <dbReference type="NCBI Taxonomy" id="1870820"/>
    <lineage>
        <taxon>Bacteria</taxon>
        <taxon>Bacillati</taxon>
        <taxon>Bacillota</taxon>
        <taxon>Bacilli</taxon>
        <taxon>Bacillales</taxon>
        <taxon>Paenibacillaceae</taxon>
        <taxon>Paenibacillus</taxon>
    </lineage>
</organism>
<dbReference type="Pfam" id="PF05193">
    <property type="entry name" value="Peptidase_M16_C"/>
    <property type="match status" value="1"/>
</dbReference>
<dbReference type="PANTHER" id="PTHR43016:SF13">
    <property type="entry name" value="PRESEQUENCE PROTEASE, MITOCHONDRIAL"/>
    <property type="match status" value="1"/>
</dbReference>
<dbReference type="InterPro" id="IPR013578">
    <property type="entry name" value="Peptidase_M16C_assoc"/>
</dbReference>
<feature type="domain" description="Peptidase M16C associated" evidence="3">
    <location>
        <begin position="463"/>
        <end position="713"/>
    </location>
</feature>
<evidence type="ECO:0000313" key="4">
    <source>
        <dbReference type="EMBL" id="ANY76342.1"/>
    </source>
</evidence>
<dbReference type="Pfam" id="PF00675">
    <property type="entry name" value="Peptidase_M16"/>
    <property type="match status" value="1"/>
</dbReference>
<reference evidence="4" key="1">
    <citation type="submission" date="2016-08" db="EMBL/GenBank/DDBJ databases">
        <title>Complete Genome Seqeunce of Paenibacillus sp. nov. IHBB 9852 from high altitute lake of Indian trans-Himalayas.</title>
        <authorList>
            <person name="Kiran S."/>
            <person name="Swarnkar M.K."/>
            <person name="Rana A."/>
            <person name="Tewari R."/>
            <person name="Gulati A."/>
        </authorList>
    </citation>
    <scope>NUCLEOTIDE SEQUENCE [LARGE SCALE GENOMIC DNA]</scope>
    <source>
        <strain evidence="4">IHBB 9852</strain>
    </source>
</reference>
<dbReference type="InterPro" id="IPR007863">
    <property type="entry name" value="Peptidase_M16_C"/>
</dbReference>
<dbReference type="GO" id="GO:0016485">
    <property type="term" value="P:protein processing"/>
    <property type="evidence" value="ECO:0007669"/>
    <property type="project" value="TreeGrafter"/>
</dbReference>
<dbReference type="InterPro" id="IPR001431">
    <property type="entry name" value="Pept_M16_Zn_BS"/>
</dbReference>
<dbReference type="Pfam" id="PF08367">
    <property type="entry name" value="M16C_assoc"/>
    <property type="match status" value="1"/>
</dbReference>
<dbReference type="GO" id="GO:0004222">
    <property type="term" value="F:metalloendopeptidase activity"/>
    <property type="evidence" value="ECO:0007669"/>
    <property type="project" value="InterPro"/>
</dbReference>
<sequence>MKTLDSLTSYELLQHQRLHDIQSDGALLEHKRSGARIILLSNDDENKVFTIGFRTPPTDNTGLTHILEHAVLCGSRKFPAKDSFVELSKGSLNTFLNAMTFADKTIYPVASRNDQDFHNLMDVYMDAVLHPNIHQEEAIFLQEGWNYNLESADAELKYNGVVYNEMKGAFSSPERVVYRSVLNSLFPDTIYSLESGGHPDDIPNLQYQELLAYHSKYYHPSNSYIYLYGSMDMEEKLKWLDETYLGHYDRADAASNIMLQAPFHRRAEAVTSYSIGGGESEENRSYLTYNAVIGTSLDAELAIAFQVLHYALLGSQGAPLRQSILDQGIAKEVYGTYQSRIYQPVFSIVAKGSNQSDRDLFVDTITNVLNELVSKGIDRDSLLAGISFYEFQYREADFGRYPKGLSYALQVLGSWLYNDHAPFVHLESHHIFERLKEKMDKGYFEGLIERYLIRNTHASVVAVVPEKGLGAKNEQKLKARLQSYRDQLNPDELQQLVDRTKALKAYQNEPSTKEQSATIPLLSREDLDPQSPKLGLELDRLDDTSILYHKLFTNGIGYLRLCFDLNKVPQDLLAYAGILEGAIGSVNTERFSYHQLANRINIHTGGIHTSIEAYGSAKQVNGYKAVFEFQAKVLYSQLSSAFELIQEMILSSNFDDTKRLYELIAQLKSSEQRKLISSGHLAARERALSYHSAVYAFRDRVGGISHYRLLEHLESHFDEEKDALIHRLKELAGYIFRPENLLVSYTAEQEGLASVKPLAAAFKEKLYHHPVQRVLVEFTPQLRNEGFKTSSEVQYAAQTGNFIDKGYPYTGSLRVLKMILSYDYLWNQIRVKGGAYGCMTGFQRDGNSYMVSYRDPNLARTYEVYAQIPDYLRGFKASDQEMTRYIIGAIRELEPANSPAAASANSLVLYLCDYDDDDLQRERDEVLNTTAEDVAGLAPLVESVLELGSKCTVGNEDSVEAQRHLFGEVLPLFEK</sequence>
<dbReference type="EMBL" id="CP016809">
    <property type="protein sequence ID" value="ANY76342.1"/>
    <property type="molecule type" value="Genomic_DNA"/>
</dbReference>
<protein>
    <submittedName>
        <fullName evidence="4">Peptidase M16</fullName>
    </submittedName>
</protein>
<dbReference type="GO" id="GO:0046872">
    <property type="term" value="F:metal ion binding"/>
    <property type="evidence" value="ECO:0007669"/>
    <property type="project" value="InterPro"/>
</dbReference>
<accession>A0A1B2E8Y0</accession>
<gene>
    <name evidence="4" type="ORF">BBD41_00135</name>
</gene>
<dbReference type="FunFam" id="3.30.830.10:FF:000034">
    <property type="entry name" value="presequence protease 1, chloroplastic/mitochondrial"/>
    <property type="match status" value="1"/>
</dbReference>
<dbReference type="PANTHER" id="PTHR43016">
    <property type="entry name" value="PRESEQUENCE PROTEASE"/>
    <property type="match status" value="1"/>
</dbReference>
<dbReference type="InterPro" id="IPR055130">
    <property type="entry name" value="PreP_C"/>
</dbReference>
<dbReference type="InterPro" id="IPR011249">
    <property type="entry name" value="Metalloenz_LuxS/M16"/>
</dbReference>
<dbReference type="InterPro" id="IPR011765">
    <property type="entry name" value="Pept_M16_N"/>
</dbReference>
<dbReference type="RefSeq" id="WP_099480369.1">
    <property type="nucleotide sequence ID" value="NZ_CP016809.1"/>
</dbReference>
<dbReference type="SMART" id="SM01264">
    <property type="entry name" value="M16C_associated"/>
    <property type="match status" value="1"/>
</dbReference>
<name>A0A1B2E8Y0_9BACL</name>
<comment type="similarity">
    <text evidence="1 2">Belongs to the peptidase M16 family.</text>
</comment>
<dbReference type="Pfam" id="PF22516">
    <property type="entry name" value="PreP_C"/>
    <property type="match status" value="1"/>
</dbReference>
<evidence type="ECO:0000256" key="1">
    <source>
        <dbReference type="ARBA" id="ARBA00007261"/>
    </source>
</evidence>
<evidence type="ECO:0000259" key="3">
    <source>
        <dbReference type="SMART" id="SM01264"/>
    </source>
</evidence>
<proteinExistence type="inferred from homology"/>
<dbReference type="PROSITE" id="PS00143">
    <property type="entry name" value="INSULINASE"/>
    <property type="match status" value="1"/>
</dbReference>
<dbReference type="AlphaFoldDB" id="A0A1B2E8Y0"/>